<gene>
    <name evidence="2" type="ORF">CDAR_222881</name>
</gene>
<proteinExistence type="predicted"/>
<feature type="compositionally biased region" description="Basic and acidic residues" evidence="1">
    <location>
        <begin position="1"/>
        <end position="13"/>
    </location>
</feature>
<keyword evidence="3" id="KW-1185">Reference proteome</keyword>
<accession>A0AAV4RL52</accession>
<evidence type="ECO:0000313" key="3">
    <source>
        <dbReference type="Proteomes" id="UP001054837"/>
    </source>
</evidence>
<feature type="region of interest" description="Disordered" evidence="1">
    <location>
        <begin position="1"/>
        <end position="31"/>
    </location>
</feature>
<reference evidence="2 3" key="1">
    <citation type="submission" date="2021-06" db="EMBL/GenBank/DDBJ databases">
        <title>Caerostris darwini draft genome.</title>
        <authorList>
            <person name="Kono N."/>
            <person name="Arakawa K."/>
        </authorList>
    </citation>
    <scope>NUCLEOTIDE SEQUENCE [LARGE SCALE GENOMIC DNA]</scope>
</reference>
<name>A0AAV4RL52_9ARAC</name>
<sequence length="102" mass="11153">MENKLPKSGKVDTRTGSFKNKHGKRSTKANKSATLSLTVGISHPANLNYLTNESACHTNEDCIFVSEKQTQVNTCDAKLLRLGTAAASTCLFSMRKADRFSE</sequence>
<organism evidence="2 3">
    <name type="scientific">Caerostris darwini</name>
    <dbReference type="NCBI Taxonomy" id="1538125"/>
    <lineage>
        <taxon>Eukaryota</taxon>
        <taxon>Metazoa</taxon>
        <taxon>Ecdysozoa</taxon>
        <taxon>Arthropoda</taxon>
        <taxon>Chelicerata</taxon>
        <taxon>Arachnida</taxon>
        <taxon>Araneae</taxon>
        <taxon>Araneomorphae</taxon>
        <taxon>Entelegynae</taxon>
        <taxon>Araneoidea</taxon>
        <taxon>Araneidae</taxon>
        <taxon>Caerostris</taxon>
    </lineage>
</organism>
<dbReference type="Proteomes" id="UP001054837">
    <property type="component" value="Unassembled WGS sequence"/>
</dbReference>
<feature type="compositionally biased region" description="Basic residues" evidence="1">
    <location>
        <begin position="19"/>
        <end position="28"/>
    </location>
</feature>
<dbReference type="EMBL" id="BPLQ01006402">
    <property type="protein sequence ID" value="GIY22087.1"/>
    <property type="molecule type" value="Genomic_DNA"/>
</dbReference>
<evidence type="ECO:0000313" key="2">
    <source>
        <dbReference type="EMBL" id="GIY22087.1"/>
    </source>
</evidence>
<dbReference type="AlphaFoldDB" id="A0AAV4RL52"/>
<protein>
    <submittedName>
        <fullName evidence="2">Uncharacterized protein</fullName>
    </submittedName>
</protein>
<evidence type="ECO:0000256" key="1">
    <source>
        <dbReference type="SAM" id="MobiDB-lite"/>
    </source>
</evidence>
<comment type="caution">
    <text evidence="2">The sequence shown here is derived from an EMBL/GenBank/DDBJ whole genome shotgun (WGS) entry which is preliminary data.</text>
</comment>